<name>A0A3N4Z897_9MICO</name>
<dbReference type="SUPFAM" id="SSF49503">
    <property type="entry name" value="Cupredoxins"/>
    <property type="match status" value="3"/>
</dbReference>
<proteinExistence type="predicted"/>
<sequence>MTVEPISRRQALALGALGTGGVVAGALGLARTGVPWGGGTSPGGDLTPRRAGGADLVEPEVLTSADGRLRVELTMAEAEVDVGGRSARLLTYNGTVPGPTLRLRPGDTLQVRLANQLDAPTNLHVHGLHVSPEGNGDNPFLTIEPGEVFDYEFVLPADHPTGTFWYHPHHHGHVADQVFGGLYGAIVVEDDLPVSRERILIVSDLSLEADGSVSRPRMQDQMMGREGSIVLVNGQVRPRVTAAPGERQRWRVVNACTSRHLVLDLADQPVDLLGVDLGRSSALRAAEEVLLAPGNRADLLVTPYAGRTPWRALPYDRGGMGMGRGGASGPGSAILAILEVSGATVESPPPLPAATAPADLRTVEPARRRLITFTMGMGMGGGMSFGFDGRSFDPARTDQEIVGGTVEEWTLDNPTPMDHPFHLHVWPMQVVEADGKAVADPRWRDVVEVPARGRRVVRIAFEGFAGRSVYHCHILDHEDGGMMGVVEVRPAR</sequence>
<dbReference type="PANTHER" id="PTHR11709">
    <property type="entry name" value="MULTI-COPPER OXIDASE"/>
    <property type="match status" value="1"/>
</dbReference>
<evidence type="ECO:0000313" key="6">
    <source>
        <dbReference type="EMBL" id="RPF28224.1"/>
    </source>
</evidence>
<gene>
    <name evidence="6" type="ORF">EDD32_2740</name>
</gene>
<feature type="domain" description="Plastocyanin-like" evidence="5">
    <location>
        <begin position="80"/>
        <end position="191"/>
    </location>
</feature>
<dbReference type="Proteomes" id="UP000280726">
    <property type="component" value="Unassembled WGS sequence"/>
</dbReference>
<feature type="domain" description="Plastocyanin-like" evidence="4">
    <location>
        <begin position="384"/>
        <end position="491"/>
    </location>
</feature>
<evidence type="ECO:0000256" key="2">
    <source>
        <dbReference type="ARBA" id="ARBA00023002"/>
    </source>
</evidence>
<dbReference type="AlphaFoldDB" id="A0A3N4Z897"/>
<dbReference type="InterPro" id="IPR011707">
    <property type="entry name" value="Cu-oxidase-like_N"/>
</dbReference>
<dbReference type="InterPro" id="IPR008972">
    <property type="entry name" value="Cupredoxin"/>
</dbReference>
<reference evidence="6 7" key="1">
    <citation type="submission" date="2018-11" db="EMBL/GenBank/DDBJ databases">
        <title>Sequencing the genomes of 1000 actinobacteria strains.</title>
        <authorList>
            <person name="Klenk H.-P."/>
        </authorList>
    </citation>
    <scope>NUCLEOTIDE SEQUENCE [LARGE SCALE GENOMIC DNA]</scope>
    <source>
        <strain evidence="6 7">DSM 14418</strain>
    </source>
</reference>
<dbReference type="InterPro" id="IPR006311">
    <property type="entry name" value="TAT_signal"/>
</dbReference>
<dbReference type="InterPro" id="IPR011706">
    <property type="entry name" value="Cu-oxidase_C"/>
</dbReference>
<accession>A0A3N4Z897</accession>
<dbReference type="InterPro" id="IPR002355">
    <property type="entry name" value="Cu_oxidase_Cu_BS"/>
</dbReference>
<comment type="caution">
    <text evidence="6">The sequence shown here is derived from an EMBL/GenBank/DDBJ whole genome shotgun (WGS) entry which is preliminary data.</text>
</comment>
<evidence type="ECO:0000256" key="1">
    <source>
        <dbReference type="ARBA" id="ARBA00022723"/>
    </source>
</evidence>
<dbReference type="CDD" id="cd13853">
    <property type="entry name" value="CuRO_1_Tth-MCO_like"/>
    <property type="match status" value="1"/>
</dbReference>
<dbReference type="PROSITE" id="PS51318">
    <property type="entry name" value="TAT"/>
    <property type="match status" value="1"/>
</dbReference>
<dbReference type="GO" id="GO:0016491">
    <property type="term" value="F:oxidoreductase activity"/>
    <property type="evidence" value="ECO:0007669"/>
    <property type="project" value="UniProtKB-KW"/>
</dbReference>
<dbReference type="InterPro" id="IPR045087">
    <property type="entry name" value="Cu-oxidase_fam"/>
</dbReference>
<feature type="region of interest" description="Disordered" evidence="3">
    <location>
        <begin position="35"/>
        <end position="54"/>
    </location>
</feature>
<organism evidence="6 7">
    <name type="scientific">Georgenia muralis</name>
    <dbReference type="NCBI Taxonomy" id="154117"/>
    <lineage>
        <taxon>Bacteria</taxon>
        <taxon>Bacillati</taxon>
        <taxon>Actinomycetota</taxon>
        <taxon>Actinomycetes</taxon>
        <taxon>Micrococcales</taxon>
        <taxon>Bogoriellaceae</taxon>
        <taxon>Georgenia</taxon>
    </lineage>
</organism>
<dbReference type="Pfam" id="PF07732">
    <property type="entry name" value="Cu-oxidase_3"/>
    <property type="match status" value="1"/>
</dbReference>
<evidence type="ECO:0000256" key="3">
    <source>
        <dbReference type="SAM" id="MobiDB-lite"/>
    </source>
</evidence>
<protein>
    <submittedName>
        <fullName evidence="6">FtsP/CotA-like multicopper oxidase with cupredoxin domain</fullName>
    </submittedName>
</protein>
<dbReference type="EMBL" id="RKRA01000001">
    <property type="protein sequence ID" value="RPF28224.1"/>
    <property type="molecule type" value="Genomic_DNA"/>
</dbReference>
<dbReference type="Gene3D" id="2.60.40.420">
    <property type="entry name" value="Cupredoxins - blue copper proteins"/>
    <property type="match status" value="3"/>
</dbReference>
<evidence type="ECO:0000313" key="7">
    <source>
        <dbReference type="Proteomes" id="UP000280726"/>
    </source>
</evidence>
<keyword evidence="7" id="KW-1185">Reference proteome</keyword>
<evidence type="ECO:0000259" key="4">
    <source>
        <dbReference type="Pfam" id="PF07731"/>
    </source>
</evidence>
<keyword evidence="2" id="KW-0560">Oxidoreductase</keyword>
<dbReference type="Pfam" id="PF07731">
    <property type="entry name" value="Cu-oxidase_2"/>
    <property type="match status" value="1"/>
</dbReference>
<dbReference type="CDD" id="cd13900">
    <property type="entry name" value="CuRO_3_Tth-MCO_like"/>
    <property type="match status" value="1"/>
</dbReference>
<keyword evidence="1" id="KW-0479">Metal-binding</keyword>
<evidence type="ECO:0000259" key="5">
    <source>
        <dbReference type="Pfam" id="PF07732"/>
    </source>
</evidence>
<dbReference type="PROSITE" id="PS00080">
    <property type="entry name" value="MULTICOPPER_OXIDASE2"/>
    <property type="match status" value="1"/>
</dbReference>
<dbReference type="GO" id="GO:0005507">
    <property type="term" value="F:copper ion binding"/>
    <property type="evidence" value="ECO:0007669"/>
    <property type="project" value="InterPro"/>
</dbReference>
<dbReference type="PANTHER" id="PTHR11709:SF2">
    <property type="entry name" value="MULTICOPPER OXIDASE LPR1"/>
    <property type="match status" value="1"/>
</dbReference>